<dbReference type="PANTHER" id="PTHR40448:SF1">
    <property type="entry name" value="TWO-COMPONENT SENSOR HISTIDINE KINASE"/>
    <property type="match status" value="1"/>
</dbReference>
<dbReference type="Gene3D" id="3.30.565.10">
    <property type="entry name" value="Histidine kinase-like ATPase, C-terminal domain"/>
    <property type="match status" value="1"/>
</dbReference>
<accession>A0A848M688</accession>
<organism evidence="3 4">
    <name type="scientific">Paenibacillus lemnae</name>
    <dbReference type="NCBI Taxonomy" id="1330551"/>
    <lineage>
        <taxon>Bacteria</taxon>
        <taxon>Bacillati</taxon>
        <taxon>Bacillota</taxon>
        <taxon>Bacilli</taxon>
        <taxon>Bacillales</taxon>
        <taxon>Paenibacillaceae</taxon>
        <taxon>Paenibacillus</taxon>
    </lineage>
</organism>
<name>A0A848M688_PAELE</name>
<gene>
    <name evidence="3" type="ORF">HII30_08275</name>
</gene>
<keyword evidence="4" id="KW-1185">Reference proteome</keyword>
<evidence type="ECO:0000313" key="4">
    <source>
        <dbReference type="Proteomes" id="UP000565468"/>
    </source>
</evidence>
<feature type="transmembrane region" description="Helical" evidence="1">
    <location>
        <begin position="196"/>
        <end position="215"/>
    </location>
</feature>
<dbReference type="RefSeq" id="WP_169504539.1">
    <property type="nucleotide sequence ID" value="NZ_JABBPN010000005.1"/>
</dbReference>
<feature type="domain" description="Histidine kinase/HSP90-like ATPase" evidence="2">
    <location>
        <begin position="330"/>
        <end position="440"/>
    </location>
</feature>
<dbReference type="AlphaFoldDB" id="A0A848M688"/>
<proteinExistence type="predicted"/>
<feature type="transmembrane region" description="Helical" evidence="1">
    <location>
        <begin position="6"/>
        <end position="25"/>
    </location>
</feature>
<comment type="caution">
    <text evidence="3">The sequence shown here is derived from an EMBL/GenBank/DDBJ whole genome shotgun (WGS) entry which is preliminary data.</text>
</comment>
<evidence type="ECO:0000256" key="1">
    <source>
        <dbReference type="SAM" id="Phobius"/>
    </source>
</evidence>
<dbReference type="EMBL" id="JABBPN010000005">
    <property type="protein sequence ID" value="NMO95769.1"/>
    <property type="molecule type" value="Genomic_DNA"/>
</dbReference>
<dbReference type="SUPFAM" id="SSF55874">
    <property type="entry name" value="ATPase domain of HSP90 chaperone/DNA topoisomerase II/histidine kinase"/>
    <property type="match status" value="1"/>
</dbReference>
<dbReference type="SMART" id="SM00387">
    <property type="entry name" value="HATPase_c"/>
    <property type="match status" value="1"/>
</dbReference>
<dbReference type="InterPro" id="IPR036890">
    <property type="entry name" value="HATPase_C_sf"/>
</dbReference>
<feature type="transmembrane region" description="Helical" evidence="1">
    <location>
        <begin position="32"/>
        <end position="49"/>
    </location>
</feature>
<dbReference type="Pfam" id="PF02518">
    <property type="entry name" value="HATPase_c"/>
    <property type="match status" value="1"/>
</dbReference>
<protein>
    <submittedName>
        <fullName evidence="3">GHKL domain-containing protein</fullName>
    </submittedName>
</protein>
<evidence type="ECO:0000259" key="2">
    <source>
        <dbReference type="SMART" id="SM00387"/>
    </source>
</evidence>
<dbReference type="InterPro" id="IPR003594">
    <property type="entry name" value="HATPase_dom"/>
</dbReference>
<keyword evidence="1" id="KW-0812">Transmembrane</keyword>
<feature type="transmembrane region" description="Helical" evidence="1">
    <location>
        <begin position="69"/>
        <end position="91"/>
    </location>
</feature>
<feature type="transmembrane region" description="Helical" evidence="1">
    <location>
        <begin position="162"/>
        <end position="184"/>
    </location>
</feature>
<dbReference type="GO" id="GO:0042802">
    <property type="term" value="F:identical protein binding"/>
    <property type="evidence" value="ECO:0007669"/>
    <property type="project" value="TreeGrafter"/>
</dbReference>
<keyword evidence="1" id="KW-1133">Transmembrane helix</keyword>
<keyword evidence="1" id="KW-0472">Membrane</keyword>
<feature type="transmembrane region" description="Helical" evidence="1">
    <location>
        <begin position="130"/>
        <end position="150"/>
    </location>
</feature>
<dbReference type="Proteomes" id="UP000565468">
    <property type="component" value="Unassembled WGS sequence"/>
</dbReference>
<reference evidence="3 4" key="1">
    <citation type="submission" date="2020-04" db="EMBL/GenBank/DDBJ databases">
        <title>Paenibacillus algicola sp. nov., a novel marine bacterium producing alginate lyase.</title>
        <authorList>
            <person name="Huang H."/>
        </authorList>
    </citation>
    <scope>NUCLEOTIDE SEQUENCE [LARGE SCALE GENOMIC DNA]</scope>
    <source>
        <strain evidence="3 4">L7-75</strain>
    </source>
</reference>
<feature type="transmembrane region" description="Helical" evidence="1">
    <location>
        <begin position="98"/>
        <end position="124"/>
    </location>
</feature>
<evidence type="ECO:0000313" key="3">
    <source>
        <dbReference type="EMBL" id="NMO95769.1"/>
    </source>
</evidence>
<dbReference type="PANTHER" id="PTHR40448">
    <property type="entry name" value="TWO-COMPONENT SENSOR HISTIDINE KINASE"/>
    <property type="match status" value="1"/>
</dbReference>
<sequence>MIYFQILLDTVIMLVLCFSLAGQAIRFEKNTIIWFICFHILCLILRYRRTGNAVWWEGFDANNFDLLPVNNPILLLVLLMCVLMLNSSLIYSISNMKVIVVTFLSFLIWILLRTFSIAGAGLIMAQDSDVFSYIHRGITLLLALMLYLLLITKRGSFYLGDYSGIFPRIMLVQSAVVVLCIVIYANFETSFVTQNLLLILLLFTLVISMNLWIIYEHHKQTRQEKRVSAIEQYLPVIDELVSEVRARQHEFHNKLLAIHSIVETAPNLPEARAQISAYTDNVIMQSEIREVLQLDSKVIGGFLYTKMRIAEQRKITLTPVIHVSFGHIVTEEHQLVEILGVLIDNAIEASFPEDEIIVTVQRTEKEGLTEISVMNPGPPKSSTDFIQMFNKGYTTKNTAQGSRGYGLYNVKQIVLQHKGRLITRNTEYKGITYLSIGVLIP</sequence>